<evidence type="ECO:0000313" key="1">
    <source>
        <dbReference type="EMBL" id="GAF76224.1"/>
    </source>
</evidence>
<gene>
    <name evidence="1" type="ORF">S01H1_08403</name>
</gene>
<name>X0S5C5_9ZZZZ</name>
<organism evidence="1">
    <name type="scientific">marine sediment metagenome</name>
    <dbReference type="NCBI Taxonomy" id="412755"/>
    <lineage>
        <taxon>unclassified sequences</taxon>
        <taxon>metagenomes</taxon>
        <taxon>ecological metagenomes</taxon>
    </lineage>
</organism>
<reference evidence="1" key="1">
    <citation type="journal article" date="2014" name="Front. Microbiol.">
        <title>High frequency of phylogenetically diverse reductive dehalogenase-homologous genes in deep subseafloor sedimentary metagenomes.</title>
        <authorList>
            <person name="Kawai M."/>
            <person name="Futagami T."/>
            <person name="Toyoda A."/>
            <person name="Takaki Y."/>
            <person name="Nishi S."/>
            <person name="Hori S."/>
            <person name="Arai W."/>
            <person name="Tsubouchi T."/>
            <person name="Morono Y."/>
            <person name="Uchiyama I."/>
            <person name="Ito T."/>
            <person name="Fujiyama A."/>
            <person name="Inagaki F."/>
            <person name="Takami H."/>
        </authorList>
    </citation>
    <scope>NUCLEOTIDE SEQUENCE</scope>
    <source>
        <strain evidence="1">Expedition CK06-06</strain>
    </source>
</reference>
<accession>X0S5C5</accession>
<comment type="caution">
    <text evidence="1">The sequence shown here is derived from an EMBL/GenBank/DDBJ whole genome shotgun (WGS) entry which is preliminary data.</text>
</comment>
<dbReference type="EMBL" id="BARS01004313">
    <property type="protein sequence ID" value="GAF76224.1"/>
    <property type="molecule type" value="Genomic_DNA"/>
</dbReference>
<sequence>MVRKVWVCFDEDDYILNVCDGAPDPDCLSKDCEQFVMKLIPVNRDIVELEEKAEAFDKAVKEFDEISKGFELSSRKLKRSLDRYKI</sequence>
<protein>
    <submittedName>
        <fullName evidence="1">Uncharacterized protein</fullName>
    </submittedName>
</protein>
<dbReference type="AlphaFoldDB" id="X0S5C5"/>
<proteinExistence type="predicted"/>